<gene>
    <name evidence="2" type="ORF">EVG15_08855</name>
</gene>
<dbReference type="GO" id="GO:0008270">
    <property type="term" value="F:zinc ion binding"/>
    <property type="evidence" value="ECO:0007669"/>
    <property type="project" value="UniProtKB-KW"/>
</dbReference>
<keyword evidence="1" id="KW-0732">Signal</keyword>
<dbReference type="Gene3D" id="2.120.10.30">
    <property type="entry name" value="TolB, C-terminal domain"/>
    <property type="match status" value="1"/>
</dbReference>
<dbReference type="AlphaFoldDB" id="A0A519BKV3"/>
<comment type="caution">
    <text evidence="2">The sequence shown here is derived from an EMBL/GenBank/DDBJ whole genome shotgun (WGS) entry which is preliminary data.</text>
</comment>
<dbReference type="PANTHER" id="PTHR24104">
    <property type="entry name" value="E3 UBIQUITIN-PROTEIN LIGASE NHLRC1-RELATED"/>
    <property type="match status" value="1"/>
</dbReference>
<accession>A0A519BKV3</accession>
<evidence type="ECO:0000313" key="3">
    <source>
        <dbReference type="Proteomes" id="UP000319296"/>
    </source>
</evidence>
<feature type="chain" id="PRO_5022199589" evidence="1">
    <location>
        <begin position="22"/>
        <end position="374"/>
    </location>
</feature>
<dbReference type="PANTHER" id="PTHR24104:SF25">
    <property type="entry name" value="PROTEIN LIN-41"/>
    <property type="match status" value="1"/>
</dbReference>
<feature type="signal peptide" evidence="1">
    <location>
        <begin position="1"/>
        <end position="21"/>
    </location>
</feature>
<dbReference type="Proteomes" id="UP000319296">
    <property type="component" value="Unassembled WGS sequence"/>
</dbReference>
<protein>
    <submittedName>
        <fullName evidence="2">Uncharacterized protein</fullName>
    </submittedName>
</protein>
<proteinExistence type="predicted"/>
<evidence type="ECO:0000313" key="2">
    <source>
        <dbReference type="EMBL" id="RZD17901.1"/>
    </source>
</evidence>
<evidence type="ECO:0000256" key="1">
    <source>
        <dbReference type="SAM" id="SignalP"/>
    </source>
</evidence>
<name>A0A519BKV3_9DELT</name>
<dbReference type="EMBL" id="SGBB01000019">
    <property type="protein sequence ID" value="RZD17901.1"/>
    <property type="molecule type" value="Genomic_DNA"/>
</dbReference>
<dbReference type="InterPro" id="IPR011042">
    <property type="entry name" value="6-blade_b-propeller_TolB-like"/>
</dbReference>
<dbReference type="SUPFAM" id="SSF63829">
    <property type="entry name" value="Calcium-dependent phosphotriesterase"/>
    <property type="match status" value="1"/>
</dbReference>
<sequence length="374" mass="43088">MKKILLLALIFICLFSTKAFASRLINEGTFTTIGKETSIYLNFIDFDPSDILISKNKMWLTGHNNSITKINLRGSKGAFMYLGKMSQYYNNNRHYPESIAIDKQGNIYIVDGKYISKLNKKGKFIKKFDYSQKRRFIVSIAIDKNGNIWVINHNIRSSNIIELTPSGKIINKYPINVNIVPSNIVVGKNNNIWIESYKKDNFKDWNIIKINLITKKIRNIISKTNHSLWTPVKFNSVGDIYIVYGNDIEKLNHKGKLLINKSIKNMGFGSSLVIDKHGNIWTFGGSTTNINSSEILYELNPNLKIIKKFNLFKYTYNMLLYNPKTSKTIIKKFKFNLNNVAIDNINIDKKGDIWVGINYSNGRYIKGCLLELDY</sequence>
<reference evidence="2 3" key="1">
    <citation type="journal article" date="2019" name="ISME J.">
        <title>Insights into ecological role of a new deltaproteobacterial order Candidatus Acidulodesulfobacterales by metagenomics and metatranscriptomics.</title>
        <authorList>
            <person name="Tan S."/>
            <person name="Liu J."/>
            <person name="Fang Y."/>
            <person name="Hedlund B.P."/>
            <person name="Lian Z.H."/>
            <person name="Huang L.Y."/>
            <person name="Li J.T."/>
            <person name="Huang L.N."/>
            <person name="Li W.J."/>
            <person name="Jiang H.C."/>
            <person name="Dong H.L."/>
            <person name="Shu W.S."/>
        </authorList>
    </citation>
    <scope>NUCLEOTIDE SEQUENCE [LARGE SCALE GENOMIC DNA]</scope>
    <source>
        <strain evidence="2">AP1</strain>
    </source>
</reference>
<dbReference type="InterPro" id="IPR050952">
    <property type="entry name" value="TRIM-NHL_E3_ligases"/>
</dbReference>
<organism evidence="2 3">
    <name type="scientific">Candidatus Acididesulfobacter diazotrophicus</name>
    <dbReference type="NCBI Taxonomy" id="2597226"/>
    <lineage>
        <taxon>Bacteria</taxon>
        <taxon>Deltaproteobacteria</taxon>
        <taxon>Candidatus Acidulodesulfobacterales</taxon>
        <taxon>Candidatus Acididesulfobacter</taxon>
    </lineage>
</organism>